<evidence type="ECO:0000256" key="1">
    <source>
        <dbReference type="ARBA" id="ARBA00009437"/>
    </source>
</evidence>
<accession>A0A1S2MEN8</accession>
<keyword evidence="3" id="KW-0804">Transcription</keyword>
<gene>
    <name evidence="5" type="ORF">AWH56_01745</name>
</gene>
<evidence type="ECO:0000259" key="4">
    <source>
        <dbReference type="Pfam" id="PF03466"/>
    </source>
</evidence>
<feature type="domain" description="LysR substrate-binding" evidence="4">
    <location>
        <begin position="5"/>
        <end position="114"/>
    </location>
</feature>
<dbReference type="Gene3D" id="3.40.190.290">
    <property type="match status" value="1"/>
</dbReference>
<keyword evidence="2" id="KW-0805">Transcription regulation</keyword>
<dbReference type="PANTHER" id="PTHR30126:SF39">
    <property type="entry name" value="HTH-TYPE TRANSCRIPTIONAL REGULATOR CYSL"/>
    <property type="match status" value="1"/>
</dbReference>
<comment type="similarity">
    <text evidence="1">Belongs to the LysR transcriptional regulatory family.</text>
</comment>
<dbReference type="AlphaFoldDB" id="A0A1S2MEN8"/>
<evidence type="ECO:0000256" key="2">
    <source>
        <dbReference type="ARBA" id="ARBA00023015"/>
    </source>
</evidence>
<protein>
    <recommendedName>
        <fullName evidence="4">LysR substrate-binding domain-containing protein</fullName>
    </recommendedName>
</protein>
<name>A0A1S2MEN8_9BACI</name>
<dbReference type="SUPFAM" id="SSF53850">
    <property type="entry name" value="Periplasmic binding protein-like II"/>
    <property type="match status" value="1"/>
</dbReference>
<sequence length="148" mass="16870">MKIYNSKQIIHKIIDEQIDLGFIEAPMFHPSLIVKPFMEDAGNMDNSIIGEKDTITPDELFSLPFILREEGSGTRQVMEATLKTHHLNPENLNIVLELENTESIKATVESGIGCRLSLYQPFKRTKTWYTAKNKTSGTYSQKKFLYGT</sequence>
<dbReference type="EMBL" id="LQXD01000003">
    <property type="protein sequence ID" value="OIJ23198.1"/>
    <property type="molecule type" value="Genomic_DNA"/>
</dbReference>
<proteinExistence type="inferred from homology"/>
<organism evidence="5">
    <name type="scientific">Anaerobacillus isosaccharinicus</name>
    <dbReference type="NCBI Taxonomy" id="1532552"/>
    <lineage>
        <taxon>Bacteria</taxon>
        <taxon>Bacillati</taxon>
        <taxon>Bacillota</taxon>
        <taxon>Bacilli</taxon>
        <taxon>Bacillales</taxon>
        <taxon>Bacillaceae</taxon>
        <taxon>Anaerobacillus</taxon>
    </lineage>
</organism>
<dbReference type="InterPro" id="IPR005119">
    <property type="entry name" value="LysR_subst-bd"/>
</dbReference>
<dbReference type="GO" id="GO:0000976">
    <property type="term" value="F:transcription cis-regulatory region binding"/>
    <property type="evidence" value="ECO:0007669"/>
    <property type="project" value="TreeGrafter"/>
</dbReference>
<dbReference type="Pfam" id="PF03466">
    <property type="entry name" value="LysR_substrate"/>
    <property type="match status" value="1"/>
</dbReference>
<dbReference type="GO" id="GO:0006355">
    <property type="term" value="P:regulation of DNA-templated transcription"/>
    <property type="evidence" value="ECO:0007669"/>
    <property type="project" value="TreeGrafter"/>
</dbReference>
<comment type="caution">
    <text evidence="5">The sequence shown here is derived from an EMBL/GenBank/DDBJ whole genome shotgun (WGS) entry which is preliminary data.</text>
</comment>
<reference evidence="5" key="1">
    <citation type="submission" date="2016-10" db="EMBL/GenBank/DDBJ databases">
        <title>Draft genome sequences of four alkaliphilic bacteria belonging to the Anaerobacillus genus.</title>
        <authorList>
            <person name="Bassil N.M."/>
            <person name="Lloyd J.R."/>
        </authorList>
    </citation>
    <scope>NUCLEOTIDE SEQUENCE [LARGE SCALE GENOMIC DNA]</scope>
    <source>
        <strain evidence="5">NB2006</strain>
    </source>
</reference>
<evidence type="ECO:0000256" key="3">
    <source>
        <dbReference type="ARBA" id="ARBA00023163"/>
    </source>
</evidence>
<dbReference type="PANTHER" id="PTHR30126">
    <property type="entry name" value="HTH-TYPE TRANSCRIPTIONAL REGULATOR"/>
    <property type="match status" value="1"/>
</dbReference>
<evidence type="ECO:0000313" key="5">
    <source>
        <dbReference type="EMBL" id="OIJ23198.1"/>
    </source>
</evidence>